<dbReference type="PANTHER" id="PTHR30069:SF53">
    <property type="entry name" value="COLICIN I RECEPTOR-RELATED"/>
    <property type="match status" value="1"/>
</dbReference>
<dbReference type="Proteomes" id="UP001597418">
    <property type="component" value="Unassembled WGS sequence"/>
</dbReference>
<keyword evidence="2 10" id="KW-0813">Transport</keyword>
<dbReference type="RefSeq" id="WP_066750493.1">
    <property type="nucleotide sequence ID" value="NZ_JBHUMB010000014.1"/>
</dbReference>
<evidence type="ECO:0000256" key="6">
    <source>
        <dbReference type="ARBA" id="ARBA00023065"/>
    </source>
</evidence>
<gene>
    <name evidence="14" type="ORF">ACFSQ6_11410</name>
</gene>
<feature type="domain" description="TonB-dependent receptor plug" evidence="13">
    <location>
        <begin position="57"/>
        <end position="158"/>
    </location>
</feature>
<keyword evidence="3 10" id="KW-1134">Transmembrane beta strand</keyword>
<feature type="domain" description="TonB-dependent receptor-like beta-barrel" evidence="12">
    <location>
        <begin position="244"/>
        <end position="605"/>
    </location>
</feature>
<evidence type="ECO:0000259" key="12">
    <source>
        <dbReference type="Pfam" id="PF00593"/>
    </source>
</evidence>
<keyword evidence="5" id="KW-0732">Signal</keyword>
<evidence type="ECO:0000256" key="4">
    <source>
        <dbReference type="ARBA" id="ARBA00022692"/>
    </source>
</evidence>
<reference evidence="15" key="1">
    <citation type="journal article" date="2019" name="Int. J. Syst. Evol. Microbiol.">
        <title>The Global Catalogue of Microorganisms (GCM) 10K type strain sequencing project: providing services to taxonomists for standard genome sequencing and annotation.</title>
        <authorList>
            <consortium name="The Broad Institute Genomics Platform"/>
            <consortium name="The Broad Institute Genome Sequencing Center for Infectious Disease"/>
            <person name="Wu L."/>
            <person name="Ma J."/>
        </authorList>
    </citation>
    <scope>NUCLEOTIDE SEQUENCE [LARGE SCALE GENOMIC DNA]</scope>
    <source>
        <strain evidence="15">KCTC 42247</strain>
    </source>
</reference>
<evidence type="ECO:0000256" key="5">
    <source>
        <dbReference type="ARBA" id="ARBA00022729"/>
    </source>
</evidence>
<evidence type="ECO:0000256" key="1">
    <source>
        <dbReference type="ARBA" id="ARBA00004571"/>
    </source>
</evidence>
<protein>
    <submittedName>
        <fullName evidence="14">TonB-dependent receptor plug domain-containing protein</fullName>
    </submittedName>
</protein>
<evidence type="ECO:0000256" key="2">
    <source>
        <dbReference type="ARBA" id="ARBA00022448"/>
    </source>
</evidence>
<dbReference type="InterPro" id="IPR037066">
    <property type="entry name" value="Plug_dom_sf"/>
</dbReference>
<dbReference type="InterPro" id="IPR000531">
    <property type="entry name" value="Beta-barrel_TonB"/>
</dbReference>
<keyword evidence="4 10" id="KW-0812">Transmembrane</keyword>
<keyword evidence="7 11" id="KW-0798">TonB box</keyword>
<keyword evidence="6" id="KW-0406">Ion transport</keyword>
<organism evidence="14 15">
    <name type="scientific">Sphingobacterium populi</name>
    <dbReference type="NCBI Taxonomy" id="1812824"/>
    <lineage>
        <taxon>Bacteria</taxon>
        <taxon>Pseudomonadati</taxon>
        <taxon>Bacteroidota</taxon>
        <taxon>Sphingobacteriia</taxon>
        <taxon>Sphingobacteriales</taxon>
        <taxon>Sphingobacteriaceae</taxon>
        <taxon>Sphingobacterium</taxon>
    </lineage>
</organism>
<dbReference type="EMBL" id="JBHUMB010000014">
    <property type="protein sequence ID" value="MFD2743998.1"/>
    <property type="molecule type" value="Genomic_DNA"/>
</dbReference>
<evidence type="ECO:0000256" key="8">
    <source>
        <dbReference type="ARBA" id="ARBA00023136"/>
    </source>
</evidence>
<evidence type="ECO:0000313" key="15">
    <source>
        <dbReference type="Proteomes" id="UP001597418"/>
    </source>
</evidence>
<comment type="subcellular location">
    <subcellularLocation>
        <location evidence="1 10">Cell outer membrane</location>
        <topology evidence="1 10">Multi-pass membrane protein</topology>
    </subcellularLocation>
</comment>
<comment type="similarity">
    <text evidence="10 11">Belongs to the TonB-dependent receptor family.</text>
</comment>
<evidence type="ECO:0000259" key="13">
    <source>
        <dbReference type="Pfam" id="PF07715"/>
    </source>
</evidence>
<dbReference type="Pfam" id="PF00593">
    <property type="entry name" value="TonB_dep_Rec_b-barrel"/>
    <property type="match status" value="1"/>
</dbReference>
<dbReference type="Pfam" id="PF07715">
    <property type="entry name" value="Plug"/>
    <property type="match status" value="1"/>
</dbReference>
<proteinExistence type="inferred from homology"/>
<evidence type="ECO:0000256" key="11">
    <source>
        <dbReference type="RuleBase" id="RU003357"/>
    </source>
</evidence>
<dbReference type="PANTHER" id="PTHR30069">
    <property type="entry name" value="TONB-DEPENDENT OUTER MEMBRANE RECEPTOR"/>
    <property type="match status" value="1"/>
</dbReference>
<name>A0ABW5UDP2_9SPHI</name>
<evidence type="ECO:0000313" key="14">
    <source>
        <dbReference type="EMBL" id="MFD2743998.1"/>
    </source>
</evidence>
<evidence type="ECO:0000256" key="10">
    <source>
        <dbReference type="PROSITE-ProRule" id="PRU01360"/>
    </source>
</evidence>
<sequence length="632" mass="71811">MKLLNHSSFKCIQIILIIALSHPSVVFGQVSERDTAQISEVIIEENRLQVPFNKNSRHIEIITYEEIRRMPVRTINEVLTHINGVDLRQRGPFGAQADIGIDGGSFEQTLILVNGIKMSDPQTGHHSLNLPIPLEAIERIEVVRGPTSRIYGINGLTGSVNIVTRKASSSEIFAQSYVGSSFKPVEDEAGRSGIYYGMGHQLGGQLVKDKHQHQLYLTTEKSNGQRYNTASEAFRAFYENKIRWSSQDEMQVMAGYIDNKFGANGFYAAPGDVESEEVVRTAIASIGSRHDLNDRLRISPRLSYRNNTDDYRYFRNDLSRARSEHETDVWAAELNARYHTNVGDVGLGAESRWERIESTNIGNHRRQNHGYYAEFRTEYIQDVLLNIGTYVNYNSQYGWQAFPGVDIAYNFLPKWRAAANVGSSQRIPSFTDLYLDQRPGNIGNANLRSENAWQAEGSVRFQDGNLIAQAGYFYRNVAQFIDWQRNSIDEPYQATNVDNNRMRGLHLSAEYISRLGAHAELKIRVGYNYLHPRVEATTDGVLSRYRIENLKHQLNNTISLGMGEWTFSTTNRFIERASTSSYVISDLRAAYHIGSFTLFADLQNLWDVTYVEAGAVPMPGRWQTIGLRYTRR</sequence>
<keyword evidence="14" id="KW-0675">Receptor</keyword>
<dbReference type="SUPFAM" id="SSF56935">
    <property type="entry name" value="Porins"/>
    <property type="match status" value="1"/>
</dbReference>
<evidence type="ECO:0000256" key="9">
    <source>
        <dbReference type="ARBA" id="ARBA00023237"/>
    </source>
</evidence>
<accession>A0ABW5UDP2</accession>
<dbReference type="InterPro" id="IPR039426">
    <property type="entry name" value="TonB-dep_rcpt-like"/>
</dbReference>
<comment type="caution">
    <text evidence="14">The sequence shown here is derived from an EMBL/GenBank/DDBJ whole genome shotgun (WGS) entry which is preliminary data.</text>
</comment>
<dbReference type="Gene3D" id="2.40.170.20">
    <property type="entry name" value="TonB-dependent receptor, beta-barrel domain"/>
    <property type="match status" value="1"/>
</dbReference>
<dbReference type="InterPro" id="IPR036942">
    <property type="entry name" value="Beta-barrel_TonB_sf"/>
</dbReference>
<keyword evidence="8 10" id="KW-0472">Membrane</keyword>
<evidence type="ECO:0000256" key="7">
    <source>
        <dbReference type="ARBA" id="ARBA00023077"/>
    </source>
</evidence>
<keyword evidence="9 10" id="KW-0998">Cell outer membrane</keyword>
<keyword evidence="15" id="KW-1185">Reference proteome</keyword>
<evidence type="ECO:0000256" key="3">
    <source>
        <dbReference type="ARBA" id="ARBA00022452"/>
    </source>
</evidence>
<dbReference type="Gene3D" id="2.170.130.10">
    <property type="entry name" value="TonB-dependent receptor, plug domain"/>
    <property type="match status" value="1"/>
</dbReference>
<dbReference type="InterPro" id="IPR012910">
    <property type="entry name" value="Plug_dom"/>
</dbReference>
<dbReference type="PROSITE" id="PS52016">
    <property type="entry name" value="TONB_DEPENDENT_REC_3"/>
    <property type="match status" value="1"/>
</dbReference>